<organism evidence="1 2">
    <name type="scientific">Castanea mollissima</name>
    <name type="common">Chinese chestnut</name>
    <dbReference type="NCBI Taxonomy" id="60419"/>
    <lineage>
        <taxon>Eukaryota</taxon>
        <taxon>Viridiplantae</taxon>
        <taxon>Streptophyta</taxon>
        <taxon>Embryophyta</taxon>
        <taxon>Tracheophyta</taxon>
        <taxon>Spermatophyta</taxon>
        <taxon>Magnoliopsida</taxon>
        <taxon>eudicotyledons</taxon>
        <taxon>Gunneridae</taxon>
        <taxon>Pentapetalae</taxon>
        <taxon>rosids</taxon>
        <taxon>fabids</taxon>
        <taxon>Fagales</taxon>
        <taxon>Fagaceae</taxon>
        <taxon>Castanea</taxon>
    </lineage>
</organism>
<sequence length="169" mass="19514">MAMMDKKTLGIAEKPLPSPQLGLLRAIRSRLNRVRRGFFQTRRRRLMLDSGPTGLVRVGWRSVSIGVAGSALGFPHSVENSGLWRWRWWWLQRHRKSSNFTQYCSICWGGLLVCLYPWWADATVVFMISGGYNVKQKTFIIWGEDDQIISNKLAVRLHCELPNAILRQI</sequence>
<dbReference type="InterPro" id="IPR029058">
    <property type="entry name" value="AB_hydrolase_fold"/>
</dbReference>
<keyword evidence="2" id="KW-1185">Reference proteome</keyword>
<accession>A0A8J4QGF5</accession>
<dbReference type="OrthoDB" id="6431331at2759"/>
<reference evidence="1" key="1">
    <citation type="submission" date="2020-03" db="EMBL/GenBank/DDBJ databases">
        <title>Castanea mollissima Vanexum genome sequencing.</title>
        <authorList>
            <person name="Staton M."/>
        </authorList>
    </citation>
    <scope>NUCLEOTIDE SEQUENCE</scope>
    <source>
        <tissue evidence="1">Leaf</tissue>
    </source>
</reference>
<evidence type="ECO:0000313" key="1">
    <source>
        <dbReference type="EMBL" id="KAF3945274.1"/>
    </source>
</evidence>
<proteinExistence type="predicted"/>
<name>A0A8J4QGF5_9ROSI</name>
<dbReference type="SUPFAM" id="SSF53474">
    <property type="entry name" value="alpha/beta-Hydrolases"/>
    <property type="match status" value="1"/>
</dbReference>
<dbReference type="PANTHER" id="PTHR43689">
    <property type="entry name" value="HYDROLASE"/>
    <property type="match status" value="1"/>
</dbReference>
<evidence type="ECO:0000313" key="2">
    <source>
        <dbReference type="Proteomes" id="UP000737018"/>
    </source>
</evidence>
<protein>
    <submittedName>
        <fullName evidence="1">Uncharacterized protein</fullName>
    </submittedName>
</protein>
<dbReference type="EMBL" id="JRKL02012473">
    <property type="protein sequence ID" value="KAF3945274.1"/>
    <property type="molecule type" value="Genomic_DNA"/>
</dbReference>
<comment type="caution">
    <text evidence="1">The sequence shown here is derived from an EMBL/GenBank/DDBJ whole genome shotgun (WGS) entry which is preliminary data.</text>
</comment>
<dbReference type="PANTHER" id="PTHR43689:SF8">
    <property type="entry name" value="ALPHA_BETA-HYDROLASES SUPERFAMILY PROTEIN"/>
    <property type="match status" value="1"/>
</dbReference>
<gene>
    <name evidence="1" type="ORF">CMV_028333</name>
</gene>
<dbReference type="Proteomes" id="UP000737018">
    <property type="component" value="Unassembled WGS sequence"/>
</dbReference>
<dbReference type="AlphaFoldDB" id="A0A8J4QGF5"/>